<feature type="domain" description="Outer membrane protein beta-barrel" evidence="2">
    <location>
        <begin position="111"/>
        <end position="249"/>
    </location>
</feature>
<sequence>MAGSPQAGTNERAPASAGSTLSTATVGDMLRRAPALSLAGFPLPTAQLSADTMPAVPVVVARRWAMQLLGGPAQTFRTLGGGANLEPVATRNVPTAAANFVSGNIIANALAKKEQSSTGFGLQVQASRMLSGRWGVSAGLGYQEYATQTDYSGPITYTIYSAPNGPRLASREFNLSQRDTYRFATVPLRVSYALGQASKRLRYGLLAGTDAAVYLGGSTTRSASSASKSNSPYRPLSLSVTAGLDLHYRVGPRLEILVQPNATYFLTSLPKPVSGLTPRYLWGAGALFGVSYELR</sequence>
<reference evidence="3 4" key="1">
    <citation type="submission" date="2016-08" db="EMBL/GenBank/DDBJ databases">
        <title>Hymenobacter coccineus sp. nov., Hymenobacter lapidarius sp. nov. and Hymenobacter glacialis sp. nov., isolated from Antarctic soil.</title>
        <authorList>
            <person name="Sedlacek I."/>
            <person name="Kralova S."/>
            <person name="Kyrova K."/>
            <person name="Maslanova I."/>
            <person name="Stankova E."/>
            <person name="Vrbovska V."/>
            <person name="Nemec M."/>
            <person name="Bartak M."/>
            <person name="Svec P."/>
            <person name="Busse H.-J."/>
            <person name="Pantucek R."/>
        </authorList>
    </citation>
    <scope>NUCLEOTIDE SEQUENCE [LARGE SCALE GENOMIC DNA]</scope>
    <source>
        <strain evidence="3 4">CCM 8643</strain>
    </source>
</reference>
<gene>
    <name evidence="3" type="ORF">BEN47_16055</name>
</gene>
<evidence type="ECO:0000313" key="4">
    <source>
        <dbReference type="Proteomes" id="UP000176294"/>
    </source>
</evidence>
<keyword evidence="4" id="KW-1185">Reference proteome</keyword>
<evidence type="ECO:0000259" key="2">
    <source>
        <dbReference type="Pfam" id="PF13568"/>
    </source>
</evidence>
<feature type="region of interest" description="Disordered" evidence="1">
    <location>
        <begin position="1"/>
        <end position="21"/>
    </location>
</feature>
<dbReference type="Proteomes" id="UP000176294">
    <property type="component" value="Unassembled WGS sequence"/>
</dbReference>
<dbReference type="InterPro" id="IPR025665">
    <property type="entry name" value="Beta-barrel_OMP_2"/>
</dbReference>
<evidence type="ECO:0000313" key="3">
    <source>
        <dbReference type="EMBL" id="OGX84532.1"/>
    </source>
</evidence>
<dbReference type="AlphaFoldDB" id="A0A1G1T0X0"/>
<protein>
    <recommendedName>
        <fullName evidence="2">Outer membrane protein beta-barrel domain-containing protein</fullName>
    </recommendedName>
</protein>
<evidence type="ECO:0000256" key="1">
    <source>
        <dbReference type="SAM" id="MobiDB-lite"/>
    </source>
</evidence>
<accession>A0A1G1T0X0</accession>
<dbReference type="EMBL" id="MDZB01000117">
    <property type="protein sequence ID" value="OGX84532.1"/>
    <property type="molecule type" value="Genomic_DNA"/>
</dbReference>
<organism evidence="3 4">
    <name type="scientific">Hymenobacter lapidarius</name>
    <dbReference type="NCBI Taxonomy" id="1908237"/>
    <lineage>
        <taxon>Bacteria</taxon>
        <taxon>Pseudomonadati</taxon>
        <taxon>Bacteroidota</taxon>
        <taxon>Cytophagia</taxon>
        <taxon>Cytophagales</taxon>
        <taxon>Hymenobacteraceae</taxon>
        <taxon>Hymenobacter</taxon>
    </lineage>
</organism>
<proteinExistence type="predicted"/>
<dbReference type="Pfam" id="PF13568">
    <property type="entry name" value="OMP_b-brl_2"/>
    <property type="match status" value="1"/>
</dbReference>
<name>A0A1G1T0X0_9BACT</name>
<comment type="caution">
    <text evidence="3">The sequence shown here is derived from an EMBL/GenBank/DDBJ whole genome shotgun (WGS) entry which is preliminary data.</text>
</comment>